<evidence type="ECO:0000313" key="2">
    <source>
        <dbReference type="EMBL" id="MDT0293023.1"/>
    </source>
</evidence>
<evidence type="ECO:0000259" key="1">
    <source>
        <dbReference type="Pfam" id="PF09347"/>
    </source>
</evidence>
<dbReference type="PANTHER" id="PTHR31527">
    <property type="entry name" value="RE64534P"/>
    <property type="match status" value="1"/>
</dbReference>
<comment type="caution">
    <text evidence="2">The sequence shown here is derived from an EMBL/GenBank/DDBJ whole genome shotgun (WGS) entry which is preliminary data.</text>
</comment>
<dbReference type="Pfam" id="PF09347">
    <property type="entry name" value="DUF1989"/>
    <property type="match status" value="1"/>
</dbReference>
<dbReference type="RefSeq" id="WP_311400001.1">
    <property type="nucleotide sequence ID" value="NZ_JAVRBG010000001.1"/>
</dbReference>
<reference evidence="3" key="1">
    <citation type="submission" date="2023-07" db="EMBL/GenBank/DDBJ databases">
        <title>Isolating and identifying novel microbial strains from the Mariana Trench.</title>
        <authorList>
            <person name="Fu H."/>
        </authorList>
    </citation>
    <scope>NUCLEOTIDE SEQUENCE [LARGE SCALE GENOMIC DNA]</scope>
    <source>
        <strain evidence="3">T-y2</strain>
    </source>
</reference>
<feature type="domain" description="DUF1989" evidence="1">
    <location>
        <begin position="3"/>
        <end position="167"/>
    </location>
</feature>
<gene>
    <name evidence="2" type="ORF">RLT85_00060</name>
</gene>
<accession>A0ABU2KE96</accession>
<evidence type="ECO:0000313" key="3">
    <source>
        <dbReference type="Proteomes" id="UP001182991"/>
    </source>
</evidence>
<protein>
    <submittedName>
        <fullName evidence="2">Urea carboxylase-associated family protein</fullName>
    </submittedName>
</protein>
<dbReference type="PANTHER" id="PTHR31527:SF0">
    <property type="entry name" value="RE64534P"/>
    <property type="match status" value="1"/>
</dbReference>
<dbReference type="InterPro" id="IPR018959">
    <property type="entry name" value="DUF1989"/>
</dbReference>
<sequence>MNIIPPKSGASLVLKSGQRLKVTDIEGMQVSDILFYNRDDVAEKLSSGKTFDYEETILLTKGNYLWSNRSNKMVRIVEDINGRNDFLLAPCDMKTFEHFYNMDGYHPSCFENLYKNLQQFGIEKDDIPSAFNIFMNVQFKPDGKVSVVPPTSKAKDYIIFEAQMDLIVALTACSAKDSNGGTFKPIGYEILD</sequence>
<organism evidence="2 3">
    <name type="scientific">Mesonia ostreae</name>
    <dbReference type="NCBI Taxonomy" id="861110"/>
    <lineage>
        <taxon>Bacteria</taxon>
        <taxon>Pseudomonadati</taxon>
        <taxon>Bacteroidota</taxon>
        <taxon>Flavobacteriia</taxon>
        <taxon>Flavobacteriales</taxon>
        <taxon>Flavobacteriaceae</taxon>
        <taxon>Mesonia</taxon>
    </lineage>
</organism>
<name>A0ABU2KE96_9FLAO</name>
<dbReference type="EMBL" id="JAVRBG010000001">
    <property type="protein sequence ID" value="MDT0293023.1"/>
    <property type="molecule type" value="Genomic_DNA"/>
</dbReference>
<keyword evidence="3" id="KW-1185">Reference proteome</keyword>
<dbReference type="Proteomes" id="UP001182991">
    <property type="component" value="Unassembled WGS sequence"/>
</dbReference>
<proteinExistence type="predicted"/>